<evidence type="ECO:0000313" key="3">
    <source>
        <dbReference type="Proteomes" id="UP001596956"/>
    </source>
</evidence>
<feature type="region of interest" description="Disordered" evidence="1">
    <location>
        <begin position="1"/>
        <end position="22"/>
    </location>
</feature>
<evidence type="ECO:0000256" key="1">
    <source>
        <dbReference type="SAM" id="MobiDB-lite"/>
    </source>
</evidence>
<name>A0ABW3BAM8_9ACTN</name>
<proteinExistence type="predicted"/>
<dbReference type="Proteomes" id="UP001596956">
    <property type="component" value="Unassembled WGS sequence"/>
</dbReference>
<keyword evidence="3" id="KW-1185">Reference proteome</keyword>
<evidence type="ECO:0000313" key="2">
    <source>
        <dbReference type="EMBL" id="MFD0800110.1"/>
    </source>
</evidence>
<organism evidence="2 3">
    <name type="scientific">Streptomonospora algeriensis</name>
    <dbReference type="NCBI Taxonomy" id="995084"/>
    <lineage>
        <taxon>Bacteria</taxon>
        <taxon>Bacillati</taxon>
        <taxon>Actinomycetota</taxon>
        <taxon>Actinomycetes</taxon>
        <taxon>Streptosporangiales</taxon>
        <taxon>Nocardiopsidaceae</taxon>
        <taxon>Streptomonospora</taxon>
    </lineage>
</organism>
<comment type="caution">
    <text evidence="2">The sequence shown here is derived from an EMBL/GenBank/DDBJ whole genome shotgun (WGS) entry which is preliminary data.</text>
</comment>
<accession>A0ABW3BAM8</accession>
<dbReference type="EMBL" id="JBHTHR010000022">
    <property type="protein sequence ID" value="MFD0800110.1"/>
    <property type="molecule type" value="Genomic_DNA"/>
</dbReference>
<protein>
    <submittedName>
        <fullName evidence="2">Uncharacterized protein</fullName>
    </submittedName>
</protein>
<reference evidence="3" key="1">
    <citation type="journal article" date="2019" name="Int. J. Syst. Evol. Microbiol.">
        <title>The Global Catalogue of Microorganisms (GCM) 10K type strain sequencing project: providing services to taxonomists for standard genome sequencing and annotation.</title>
        <authorList>
            <consortium name="The Broad Institute Genomics Platform"/>
            <consortium name="The Broad Institute Genome Sequencing Center for Infectious Disease"/>
            <person name="Wu L."/>
            <person name="Ma J."/>
        </authorList>
    </citation>
    <scope>NUCLEOTIDE SEQUENCE [LARGE SCALE GENOMIC DNA]</scope>
    <source>
        <strain evidence="3">CCUG 63369</strain>
    </source>
</reference>
<gene>
    <name evidence="2" type="ORF">ACFQZU_02085</name>
</gene>
<sequence length="55" mass="6558">MVERRRDRRRPPTGRFPRRREARPRLSPYYGYFPIDPAHMACNDGIVFVKDVPQG</sequence>